<name>A0A328DDE1_9ASTE</name>
<comment type="caution">
    <text evidence="2">The sequence shown here is derived from an EMBL/GenBank/DDBJ whole genome shotgun (WGS) entry which is preliminary data.</text>
</comment>
<evidence type="ECO:0000313" key="3">
    <source>
        <dbReference type="Proteomes" id="UP000249390"/>
    </source>
</evidence>
<protein>
    <submittedName>
        <fullName evidence="2">Uncharacterized protein</fullName>
    </submittedName>
</protein>
<dbReference type="Proteomes" id="UP000249390">
    <property type="component" value="Unassembled WGS sequence"/>
</dbReference>
<sequence>MKFWIGKYEKDLTYRRAADHGRLGVVVAEVEGEFHAGIPAADDDDFLAAEILAGLVIAGVDNFAVELLQPFDIRDDRLGILAGGDDEPLAEVHHLLAGGGDGGPDLPHSAGLVIASGADALVEARVQAEVGGVGFEVVDELGLRRVLRVVLREGEVRELAELLGEVELEAVVGAFLPQRGNAVGPLEDDERDVSLFQASSDGEAGRAGADDQRAVDPHTPAPIG</sequence>
<proteinExistence type="predicted"/>
<dbReference type="AlphaFoldDB" id="A0A328DDE1"/>
<evidence type="ECO:0000256" key="1">
    <source>
        <dbReference type="SAM" id="MobiDB-lite"/>
    </source>
</evidence>
<accession>A0A328DDE1</accession>
<organism evidence="2 3">
    <name type="scientific">Cuscuta australis</name>
    <dbReference type="NCBI Taxonomy" id="267555"/>
    <lineage>
        <taxon>Eukaryota</taxon>
        <taxon>Viridiplantae</taxon>
        <taxon>Streptophyta</taxon>
        <taxon>Embryophyta</taxon>
        <taxon>Tracheophyta</taxon>
        <taxon>Spermatophyta</taxon>
        <taxon>Magnoliopsida</taxon>
        <taxon>eudicotyledons</taxon>
        <taxon>Gunneridae</taxon>
        <taxon>Pentapetalae</taxon>
        <taxon>asterids</taxon>
        <taxon>lamiids</taxon>
        <taxon>Solanales</taxon>
        <taxon>Convolvulaceae</taxon>
        <taxon>Cuscuteae</taxon>
        <taxon>Cuscuta</taxon>
        <taxon>Cuscuta subgen. Grammica</taxon>
        <taxon>Cuscuta sect. Cleistogrammica</taxon>
    </lineage>
</organism>
<gene>
    <name evidence="2" type="ORF">DM860_012002</name>
</gene>
<keyword evidence="3" id="KW-1185">Reference proteome</keyword>
<dbReference type="EMBL" id="NQVE01000175">
    <property type="protein sequence ID" value="RAL42219.1"/>
    <property type="molecule type" value="Genomic_DNA"/>
</dbReference>
<evidence type="ECO:0000313" key="2">
    <source>
        <dbReference type="EMBL" id="RAL42219.1"/>
    </source>
</evidence>
<reference evidence="2 3" key="1">
    <citation type="submission" date="2018-06" db="EMBL/GenBank/DDBJ databases">
        <title>The Genome of Cuscuta australis (Dodder) Provides Insight into the Evolution of Plant Parasitism.</title>
        <authorList>
            <person name="Liu H."/>
        </authorList>
    </citation>
    <scope>NUCLEOTIDE SEQUENCE [LARGE SCALE GENOMIC DNA]</scope>
    <source>
        <strain evidence="3">cv. Yunnan</strain>
        <tissue evidence="2">Vines</tissue>
    </source>
</reference>
<feature type="region of interest" description="Disordered" evidence="1">
    <location>
        <begin position="198"/>
        <end position="224"/>
    </location>
</feature>